<evidence type="ECO:0000256" key="1">
    <source>
        <dbReference type="SAM" id="SignalP"/>
    </source>
</evidence>
<accession>A0A108UAL1</accession>
<protein>
    <recommendedName>
        <fullName evidence="4">Lipoprotein</fullName>
    </recommendedName>
</protein>
<feature type="chain" id="PRO_5007131803" description="Lipoprotein" evidence="1">
    <location>
        <begin position="27"/>
        <end position="69"/>
    </location>
</feature>
<comment type="caution">
    <text evidence="2">The sequence shown here is derived from an EMBL/GenBank/DDBJ whole genome shotgun (WGS) entry which is preliminary data.</text>
</comment>
<evidence type="ECO:0000313" key="3">
    <source>
        <dbReference type="Proteomes" id="UP000023435"/>
    </source>
</evidence>
<dbReference type="RefSeq" id="WP_036105749.1">
    <property type="nucleotide sequence ID" value="NZ_JAJA02000001.1"/>
</dbReference>
<dbReference type="AlphaFoldDB" id="A0A108UAL1"/>
<keyword evidence="3" id="KW-1185">Reference proteome</keyword>
<sequence>MKMQRRTTAALAAFVFGCSMFMSASAATNACTRCWNTYDLCVAAGTSTQCETNLITCLKRGDGTRPCPL</sequence>
<reference evidence="2 3" key="1">
    <citation type="journal article" date="2014" name="Genome Announc.">
        <title>Draft Genome Sequence of Lysobacter capsici AZ78, a Bacterium Antagonistic to Plant-Pathogenic Oomycetes.</title>
        <authorList>
            <person name="Puopolo G."/>
            <person name="Sonego P."/>
            <person name="Engelen K."/>
            <person name="Pertot I."/>
        </authorList>
    </citation>
    <scope>NUCLEOTIDE SEQUENCE [LARGE SCALE GENOMIC DNA]</scope>
    <source>
        <strain evidence="2 3">AZ78</strain>
    </source>
</reference>
<dbReference type="EMBL" id="JAJA02000001">
    <property type="protein sequence ID" value="KWS05599.1"/>
    <property type="molecule type" value="Genomic_DNA"/>
</dbReference>
<dbReference type="Proteomes" id="UP000023435">
    <property type="component" value="Unassembled WGS sequence"/>
</dbReference>
<evidence type="ECO:0008006" key="4">
    <source>
        <dbReference type="Google" id="ProtNLM"/>
    </source>
</evidence>
<feature type="signal peptide" evidence="1">
    <location>
        <begin position="1"/>
        <end position="26"/>
    </location>
</feature>
<gene>
    <name evidence="2" type="ORF">AZ78_3151</name>
</gene>
<keyword evidence="1" id="KW-0732">Signal</keyword>
<dbReference type="PROSITE" id="PS51257">
    <property type="entry name" value="PROKAR_LIPOPROTEIN"/>
    <property type="match status" value="1"/>
</dbReference>
<organism evidence="2 3">
    <name type="scientific">Lysobacter capsici AZ78</name>
    <dbReference type="NCBI Taxonomy" id="1444315"/>
    <lineage>
        <taxon>Bacteria</taxon>
        <taxon>Pseudomonadati</taxon>
        <taxon>Pseudomonadota</taxon>
        <taxon>Gammaproteobacteria</taxon>
        <taxon>Lysobacterales</taxon>
        <taxon>Lysobacteraceae</taxon>
        <taxon>Lysobacter</taxon>
    </lineage>
</organism>
<name>A0A108UAL1_9GAMM</name>
<proteinExistence type="predicted"/>
<evidence type="ECO:0000313" key="2">
    <source>
        <dbReference type="EMBL" id="KWS05599.1"/>
    </source>
</evidence>
<dbReference type="OrthoDB" id="6026273at2"/>